<keyword evidence="3" id="KW-0862">Zinc</keyword>
<reference evidence="6 7" key="1">
    <citation type="submission" date="2006-02" db="EMBL/GenBank/DDBJ databases">
        <authorList>
            <person name="Moran M.A."/>
            <person name="Kjelleberg S."/>
            <person name="Egan S."/>
            <person name="Saunders N."/>
            <person name="Thomas T."/>
            <person name="Ferriera S."/>
            <person name="Johnson J."/>
            <person name="Kravitz S."/>
            <person name="Halpern A."/>
            <person name="Remington K."/>
            <person name="Beeson K."/>
            <person name="Tran B."/>
            <person name="Rogers Y.-H."/>
            <person name="Friedman R."/>
            <person name="Venter J.C."/>
        </authorList>
    </citation>
    <scope>NUCLEOTIDE SEQUENCE [LARGE SCALE GENOMIC DNA]</scope>
    <source>
        <strain evidence="6 7">D2</strain>
    </source>
</reference>
<dbReference type="PROSITE" id="PS51891">
    <property type="entry name" value="CENP_V_GFA"/>
    <property type="match status" value="1"/>
</dbReference>
<protein>
    <recommendedName>
        <fullName evidence="5">CENP-V/GFA domain-containing protein</fullName>
    </recommendedName>
</protein>
<keyword evidence="2" id="KW-0479">Metal-binding</keyword>
<proteinExistence type="inferred from homology"/>
<dbReference type="SUPFAM" id="SSF51316">
    <property type="entry name" value="Mss4-like"/>
    <property type="match status" value="1"/>
</dbReference>
<keyword evidence="4" id="KW-0456">Lyase</keyword>
<dbReference type="GO" id="GO:0016846">
    <property type="term" value="F:carbon-sulfur lyase activity"/>
    <property type="evidence" value="ECO:0007669"/>
    <property type="project" value="InterPro"/>
</dbReference>
<dbReference type="InterPro" id="IPR006913">
    <property type="entry name" value="CENP-V/GFA"/>
</dbReference>
<comment type="caution">
    <text evidence="6">The sequence shown here is derived from an EMBL/GenBank/DDBJ whole genome shotgun (WGS) entry which is preliminary data.</text>
</comment>
<comment type="similarity">
    <text evidence="1">Belongs to the Gfa family.</text>
</comment>
<dbReference type="Gene3D" id="3.90.1590.10">
    <property type="entry name" value="glutathione-dependent formaldehyde- activating enzyme (gfa)"/>
    <property type="match status" value="1"/>
</dbReference>
<dbReference type="RefSeq" id="WP_009837491.1">
    <property type="nucleotide sequence ID" value="NZ_AAOH01000002.1"/>
</dbReference>
<evidence type="ECO:0000256" key="2">
    <source>
        <dbReference type="ARBA" id="ARBA00022723"/>
    </source>
</evidence>
<feature type="domain" description="CENP-V/GFA" evidence="5">
    <location>
        <begin position="2"/>
        <end position="118"/>
    </location>
</feature>
<accession>A4C6L3</accession>
<evidence type="ECO:0000313" key="6">
    <source>
        <dbReference type="EMBL" id="EAR29617.1"/>
    </source>
</evidence>
<evidence type="ECO:0000256" key="4">
    <source>
        <dbReference type="ARBA" id="ARBA00023239"/>
    </source>
</evidence>
<evidence type="ECO:0000259" key="5">
    <source>
        <dbReference type="PROSITE" id="PS51891"/>
    </source>
</evidence>
<dbReference type="eggNOG" id="COG3791">
    <property type="taxonomic scope" value="Bacteria"/>
</dbReference>
<dbReference type="AlphaFoldDB" id="A4C6L3"/>
<dbReference type="EMBL" id="AAOH01000002">
    <property type="protein sequence ID" value="EAR29617.1"/>
    <property type="molecule type" value="Genomic_DNA"/>
</dbReference>
<name>A4C6L3_9GAMM</name>
<dbReference type="Proteomes" id="UP000006201">
    <property type="component" value="Unassembled WGS sequence"/>
</dbReference>
<dbReference type="Pfam" id="PF04828">
    <property type="entry name" value="GFA"/>
    <property type="match status" value="1"/>
</dbReference>
<dbReference type="InterPro" id="IPR011057">
    <property type="entry name" value="Mss4-like_sf"/>
</dbReference>
<dbReference type="PANTHER" id="PTHR33337:SF40">
    <property type="entry name" value="CENP-V_GFA DOMAIN-CONTAINING PROTEIN-RELATED"/>
    <property type="match status" value="1"/>
</dbReference>
<evidence type="ECO:0000256" key="3">
    <source>
        <dbReference type="ARBA" id="ARBA00022833"/>
    </source>
</evidence>
<keyword evidence="7" id="KW-1185">Reference proteome</keyword>
<organism evidence="6 7">
    <name type="scientific">Pseudoalteromonas tunicata D2</name>
    <dbReference type="NCBI Taxonomy" id="87626"/>
    <lineage>
        <taxon>Bacteria</taxon>
        <taxon>Pseudomonadati</taxon>
        <taxon>Pseudomonadota</taxon>
        <taxon>Gammaproteobacteria</taxon>
        <taxon>Alteromonadales</taxon>
        <taxon>Pseudoalteromonadaceae</taxon>
        <taxon>Pseudoalteromonas</taxon>
    </lineage>
</organism>
<dbReference type="PANTHER" id="PTHR33337">
    <property type="entry name" value="GFA DOMAIN-CONTAINING PROTEIN"/>
    <property type="match status" value="1"/>
</dbReference>
<evidence type="ECO:0000256" key="1">
    <source>
        <dbReference type="ARBA" id="ARBA00005495"/>
    </source>
</evidence>
<dbReference type="HOGENOM" id="CLU_055491_4_2_6"/>
<gene>
    <name evidence="6" type="ORF">PTD2_12394</name>
</gene>
<dbReference type="GO" id="GO:0046872">
    <property type="term" value="F:metal ion binding"/>
    <property type="evidence" value="ECO:0007669"/>
    <property type="project" value="UniProtKB-KW"/>
</dbReference>
<dbReference type="STRING" id="87626.PTD2_12394"/>
<evidence type="ECO:0000313" key="7">
    <source>
        <dbReference type="Proteomes" id="UP000006201"/>
    </source>
</evidence>
<sequence>MYQGSCLCGSITLTITGTISDIIHCHCSLCRKSTGSAFATNGFVQTNDLVITKGQDMLQSFELRPGKKRHFCRQCASPIFSDNAAEPTRVRLRLGILDSAITEKPISHNFVSSKANWDSLDCTLPHYDGHEPSRSVAK</sequence>